<accession>A0AAD5R9I5</accession>
<dbReference type="EMBL" id="JAHQIW010007118">
    <property type="protein sequence ID" value="KAJ1372267.1"/>
    <property type="molecule type" value="Genomic_DNA"/>
</dbReference>
<evidence type="ECO:0000313" key="2">
    <source>
        <dbReference type="Proteomes" id="UP001196413"/>
    </source>
</evidence>
<keyword evidence="2" id="KW-1185">Reference proteome</keyword>
<dbReference type="AlphaFoldDB" id="A0AAD5R9I5"/>
<organism evidence="1 2">
    <name type="scientific">Parelaphostrongylus tenuis</name>
    <name type="common">Meningeal worm</name>
    <dbReference type="NCBI Taxonomy" id="148309"/>
    <lineage>
        <taxon>Eukaryota</taxon>
        <taxon>Metazoa</taxon>
        <taxon>Ecdysozoa</taxon>
        <taxon>Nematoda</taxon>
        <taxon>Chromadorea</taxon>
        <taxon>Rhabditida</taxon>
        <taxon>Rhabditina</taxon>
        <taxon>Rhabditomorpha</taxon>
        <taxon>Strongyloidea</taxon>
        <taxon>Metastrongylidae</taxon>
        <taxon>Parelaphostrongylus</taxon>
    </lineage>
</organism>
<gene>
    <name evidence="1" type="ORF">KIN20_034374</name>
</gene>
<proteinExistence type="predicted"/>
<evidence type="ECO:0000313" key="1">
    <source>
        <dbReference type="EMBL" id="KAJ1372267.1"/>
    </source>
</evidence>
<protein>
    <submittedName>
        <fullName evidence="1">Uncharacterized protein</fullName>
    </submittedName>
</protein>
<reference evidence="1" key="1">
    <citation type="submission" date="2021-06" db="EMBL/GenBank/DDBJ databases">
        <title>Parelaphostrongylus tenuis whole genome reference sequence.</title>
        <authorList>
            <person name="Garwood T.J."/>
            <person name="Larsen P.A."/>
            <person name="Fountain-Jones N.M."/>
            <person name="Garbe J.R."/>
            <person name="Macchietto M.G."/>
            <person name="Kania S.A."/>
            <person name="Gerhold R.W."/>
            <person name="Richards J.E."/>
            <person name="Wolf T.M."/>
        </authorList>
    </citation>
    <scope>NUCLEOTIDE SEQUENCE</scope>
    <source>
        <strain evidence="1">MNPRO001-30</strain>
        <tissue evidence="1">Meninges</tissue>
    </source>
</reference>
<name>A0AAD5R9I5_PARTN</name>
<dbReference type="Proteomes" id="UP001196413">
    <property type="component" value="Unassembled WGS sequence"/>
</dbReference>
<comment type="caution">
    <text evidence="1">The sequence shown here is derived from an EMBL/GenBank/DDBJ whole genome shotgun (WGS) entry which is preliminary data.</text>
</comment>
<sequence length="90" mass="10451">MSTLTRENIDSTYYFMENIAHTVFDVAQCCHNNFMLTKDPDYSFTQTQMDEFAELLIAKSELYPLLMLYHLKVCSYFLTGNQTVPETDAS</sequence>